<keyword evidence="1" id="KW-0505">Motor protein</keyword>
<organism evidence="3 4">
    <name type="scientific">Ogataea polymorpha</name>
    <dbReference type="NCBI Taxonomy" id="460523"/>
    <lineage>
        <taxon>Eukaryota</taxon>
        <taxon>Fungi</taxon>
        <taxon>Dikarya</taxon>
        <taxon>Ascomycota</taxon>
        <taxon>Saccharomycotina</taxon>
        <taxon>Pichiomycetes</taxon>
        <taxon>Pichiales</taxon>
        <taxon>Pichiaceae</taxon>
        <taxon>Ogataea</taxon>
    </lineage>
</organism>
<proteinExistence type="inferred from homology"/>
<dbReference type="SMART" id="SM00129">
    <property type="entry name" value="KISc"/>
    <property type="match status" value="1"/>
</dbReference>
<dbReference type="AlphaFoldDB" id="A0A9P8NXE2"/>
<dbReference type="Pfam" id="PF00225">
    <property type="entry name" value="Kinesin"/>
    <property type="match status" value="1"/>
</dbReference>
<evidence type="ECO:0000313" key="4">
    <source>
        <dbReference type="Proteomes" id="UP000788993"/>
    </source>
</evidence>
<evidence type="ECO:0000313" key="3">
    <source>
        <dbReference type="EMBL" id="KAH3660824.1"/>
    </source>
</evidence>
<feature type="binding site" evidence="1">
    <location>
        <begin position="131"/>
        <end position="138"/>
    </location>
    <ligand>
        <name>ATP</name>
        <dbReference type="ChEBI" id="CHEBI:30616"/>
    </ligand>
</feature>
<dbReference type="GO" id="GO:0005524">
    <property type="term" value="F:ATP binding"/>
    <property type="evidence" value="ECO:0007669"/>
    <property type="project" value="UniProtKB-UniRule"/>
</dbReference>
<dbReference type="InterPro" id="IPR027417">
    <property type="entry name" value="P-loop_NTPase"/>
</dbReference>
<dbReference type="GO" id="GO:0007018">
    <property type="term" value="P:microtubule-based movement"/>
    <property type="evidence" value="ECO:0007669"/>
    <property type="project" value="InterPro"/>
</dbReference>
<reference evidence="3" key="2">
    <citation type="submission" date="2021-01" db="EMBL/GenBank/DDBJ databases">
        <authorList>
            <person name="Schikora-Tamarit M.A."/>
        </authorList>
    </citation>
    <scope>NUCLEOTIDE SEQUENCE</scope>
    <source>
        <strain evidence="3">NCAIM Y.01608</strain>
    </source>
</reference>
<dbReference type="InterPro" id="IPR036961">
    <property type="entry name" value="Kinesin_motor_dom_sf"/>
</dbReference>
<sequence length="521" mass="59289">MIKVNKRTNASPVKLNAAFKRESRGTEAPHEHSIKVVVRVRPLLERELEKSPECLVDIDTDKSIVLRPGGDLLKARKYREAQRFMFSKCLWSYDRRANVPYADQNTVFTEVGLEMLENTLNGYNSCVIAYGQTGSGKTYTMMGSDEEDGLIPMVCRQLFKRLNQQVDSKIQVKVSFIEIYQENVFDLLGRGNKLRVRENSERVAFIENLNEYNVSDSQETMRLLNKGLENRTTAETHLNKQSSRSHSILTVTVSQEKFDPATGSLVKLKSNLKLVDLAGSEKFVASDGLDKIRQQEGSRINKSLVTLGRVLTILSEKPNQKTVVPYRDSILTWLLKDNIGGNSKTSMIACVSPIDYDETLSTLRFATTTSKIENQVLINKESQFNMDEMVKQFQLEKEKLLECISELKQSSSRNDELRKLENYVQWQNNYIDTLTFTNEVTQKQLLCSLKSAQERNALLASTLVLTCKGSETIPREETLELNKLINKLHELDVISPLKDIENVLQSDLVMTYSADLIDDLM</sequence>
<dbReference type="Proteomes" id="UP000788993">
    <property type="component" value="Unassembled WGS sequence"/>
</dbReference>
<comment type="caution">
    <text evidence="3">The sequence shown here is derived from an EMBL/GenBank/DDBJ whole genome shotgun (WGS) entry which is preliminary data.</text>
</comment>
<keyword evidence="1" id="KW-0067">ATP-binding</keyword>
<dbReference type="GO" id="GO:0003777">
    <property type="term" value="F:microtubule motor activity"/>
    <property type="evidence" value="ECO:0007669"/>
    <property type="project" value="InterPro"/>
</dbReference>
<dbReference type="PRINTS" id="PR00380">
    <property type="entry name" value="KINESINHEAVY"/>
</dbReference>
<name>A0A9P8NXE2_9ASCO</name>
<reference evidence="3" key="1">
    <citation type="journal article" date="2021" name="Open Biol.">
        <title>Shared evolutionary footprints suggest mitochondrial oxidative damage underlies multiple complex I losses in fungi.</title>
        <authorList>
            <person name="Schikora-Tamarit M.A."/>
            <person name="Marcet-Houben M."/>
            <person name="Nosek J."/>
            <person name="Gabaldon T."/>
        </authorList>
    </citation>
    <scope>NUCLEOTIDE SEQUENCE</scope>
    <source>
        <strain evidence="3">NCAIM Y.01608</strain>
    </source>
</reference>
<comment type="similarity">
    <text evidence="1">Belongs to the TRAFAC class myosin-kinesin ATPase superfamily. Kinesin family.</text>
</comment>
<gene>
    <name evidence="3" type="ORF">OGATHE_005156</name>
</gene>
<dbReference type="SUPFAM" id="SSF52540">
    <property type="entry name" value="P-loop containing nucleoside triphosphate hydrolases"/>
    <property type="match status" value="1"/>
</dbReference>
<dbReference type="EMBL" id="JAEUBD010001468">
    <property type="protein sequence ID" value="KAH3660824.1"/>
    <property type="molecule type" value="Genomic_DNA"/>
</dbReference>
<dbReference type="GO" id="GO:0008017">
    <property type="term" value="F:microtubule binding"/>
    <property type="evidence" value="ECO:0007669"/>
    <property type="project" value="InterPro"/>
</dbReference>
<dbReference type="Gene3D" id="3.40.850.10">
    <property type="entry name" value="Kinesin motor domain"/>
    <property type="match status" value="1"/>
</dbReference>
<protein>
    <recommendedName>
        <fullName evidence="2">Kinesin motor domain-containing protein</fullName>
    </recommendedName>
</protein>
<dbReference type="PROSITE" id="PS50067">
    <property type="entry name" value="KINESIN_MOTOR_2"/>
    <property type="match status" value="1"/>
</dbReference>
<keyword evidence="4" id="KW-1185">Reference proteome</keyword>
<evidence type="ECO:0000259" key="2">
    <source>
        <dbReference type="PROSITE" id="PS50067"/>
    </source>
</evidence>
<feature type="domain" description="Kinesin motor" evidence="2">
    <location>
        <begin position="33"/>
        <end position="372"/>
    </location>
</feature>
<dbReference type="PANTHER" id="PTHR47117">
    <property type="entry name" value="STAR-RELATED LIPID TRANSFER PROTEIN 9"/>
    <property type="match status" value="1"/>
</dbReference>
<dbReference type="InterPro" id="IPR001752">
    <property type="entry name" value="Kinesin_motor_dom"/>
</dbReference>
<keyword evidence="1" id="KW-0547">Nucleotide-binding</keyword>
<evidence type="ECO:0000256" key="1">
    <source>
        <dbReference type="PROSITE-ProRule" id="PRU00283"/>
    </source>
</evidence>
<accession>A0A9P8NXE2</accession>